<feature type="region of interest" description="Disordered" evidence="1">
    <location>
        <begin position="1"/>
        <end position="60"/>
    </location>
</feature>
<proteinExistence type="predicted"/>
<dbReference type="EMBL" id="CABFNB010000149">
    <property type="protein sequence ID" value="VTZ65104.1"/>
    <property type="molecule type" value="Genomic_DNA"/>
</dbReference>
<evidence type="ECO:0000256" key="1">
    <source>
        <dbReference type="SAM" id="MobiDB-lite"/>
    </source>
</evidence>
<gene>
    <name evidence="2" type="ORF">EMEDMD4_790128</name>
</gene>
<reference evidence="2" key="1">
    <citation type="submission" date="2019-06" db="EMBL/GenBank/DDBJ databases">
        <authorList>
            <person name="Le Quere A."/>
            <person name="Colella S."/>
        </authorList>
    </citation>
    <scope>NUCLEOTIDE SEQUENCE</scope>
    <source>
        <strain evidence="2">EmedicaeMD41</strain>
    </source>
</reference>
<sequence>MTVIDSDVRERDAGGEHLTLSSSRFSRNGNGKKCGARAHSTREAPHRPAHAGHCSRSTYS</sequence>
<name>A0A508X816_9HYPH</name>
<organism evidence="2">
    <name type="scientific">Sinorhizobium medicae</name>
    <dbReference type="NCBI Taxonomy" id="110321"/>
    <lineage>
        <taxon>Bacteria</taxon>
        <taxon>Pseudomonadati</taxon>
        <taxon>Pseudomonadota</taxon>
        <taxon>Alphaproteobacteria</taxon>
        <taxon>Hyphomicrobiales</taxon>
        <taxon>Rhizobiaceae</taxon>
        <taxon>Sinorhizobium/Ensifer group</taxon>
        <taxon>Sinorhizobium</taxon>
    </lineage>
</organism>
<dbReference type="AlphaFoldDB" id="A0A508X816"/>
<accession>A0A508X816</accession>
<dbReference type="Proteomes" id="UP000507954">
    <property type="component" value="Unassembled WGS sequence"/>
</dbReference>
<feature type="compositionally biased region" description="Basic and acidic residues" evidence="1">
    <location>
        <begin position="1"/>
        <end position="15"/>
    </location>
</feature>
<feature type="compositionally biased region" description="Polar residues" evidence="1">
    <location>
        <begin position="19"/>
        <end position="29"/>
    </location>
</feature>
<protein>
    <submittedName>
        <fullName evidence="2">Uncharacterized protein</fullName>
    </submittedName>
</protein>
<evidence type="ECO:0000313" key="2">
    <source>
        <dbReference type="EMBL" id="VTZ65104.1"/>
    </source>
</evidence>